<dbReference type="SUPFAM" id="SSF51445">
    <property type="entry name" value="(Trans)glycosidases"/>
    <property type="match status" value="1"/>
</dbReference>
<evidence type="ECO:0008006" key="4">
    <source>
        <dbReference type="Google" id="ProtNLM"/>
    </source>
</evidence>
<reference evidence="2 3" key="1">
    <citation type="journal article" date="2024" name="Science">
        <title>Giant polyketide synthase enzymes in the biosynthesis of giant marine polyether toxins.</title>
        <authorList>
            <person name="Fallon T.R."/>
            <person name="Shende V.V."/>
            <person name="Wierzbicki I.H."/>
            <person name="Pendleton A.L."/>
            <person name="Watervoot N.F."/>
            <person name="Auber R.P."/>
            <person name="Gonzalez D.J."/>
            <person name="Wisecaver J.H."/>
            <person name="Moore B.S."/>
        </authorList>
    </citation>
    <scope>NUCLEOTIDE SEQUENCE [LARGE SCALE GENOMIC DNA]</scope>
    <source>
        <strain evidence="2 3">12B1</strain>
    </source>
</reference>
<feature type="chain" id="PRO_5044225266" description="Chitinase" evidence="1">
    <location>
        <begin position="29"/>
        <end position="306"/>
    </location>
</feature>
<evidence type="ECO:0000256" key="1">
    <source>
        <dbReference type="SAM" id="SignalP"/>
    </source>
</evidence>
<dbReference type="InterPro" id="IPR017853">
    <property type="entry name" value="GH"/>
</dbReference>
<dbReference type="Proteomes" id="UP001515480">
    <property type="component" value="Unassembled WGS sequence"/>
</dbReference>
<evidence type="ECO:0000313" key="2">
    <source>
        <dbReference type="EMBL" id="KAL1511726.1"/>
    </source>
</evidence>
<evidence type="ECO:0000313" key="3">
    <source>
        <dbReference type="Proteomes" id="UP001515480"/>
    </source>
</evidence>
<gene>
    <name evidence="2" type="ORF">AB1Y20_005014</name>
</gene>
<organism evidence="2 3">
    <name type="scientific">Prymnesium parvum</name>
    <name type="common">Toxic golden alga</name>
    <dbReference type="NCBI Taxonomy" id="97485"/>
    <lineage>
        <taxon>Eukaryota</taxon>
        <taxon>Haptista</taxon>
        <taxon>Haptophyta</taxon>
        <taxon>Prymnesiophyceae</taxon>
        <taxon>Prymnesiales</taxon>
        <taxon>Prymnesiaceae</taxon>
        <taxon>Prymnesium</taxon>
    </lineage>
</organism>
<proteinExistence type="predicted"/>
<feature type="signal peptide" evidence="1">
    <location>
        <begin position="1"/>
        <end position="28"/>
    </location>
</feature>
<keyword evidence="3" id="KW-1185">Reference proteome</keyword>
<name>A0AB34J3G1_PRYPA</name>
<sequence length="306" mass="31717">MGKLALCSAKAKLLALALLAVAAATAVAVVVAGSRTDQPSSPPPAPPKCGGAVNTGAANCEPQLWVPTGTSNASMACYAYGGPSDPCALTVTNDADAGRTKDPSGCAADTFFLWDEPETQGETYEWAASRWLVYAASFAAQIGALRARGVRFTTPMLKADNASGRLLRFWSACGAPCSNESSPAYIDIVAVNPFCGVWNLPVGTAAACRNGAAFVLNDLRPVLRGRAVYVTNWGYLGSSTAAAQLAAMDATDAFFVDGSPVARVYWFGATDYGGGTTNNFLDRTVESGDRAGQTLGAIWKAKCDSL</sequence>
<keyword evidence="1" id="KW-0732">Signal</keyword>
<protein>
    <recommendedName>
        <fullName evidence="4">Chitinase</fullName>
    </recommendedName>
</protein>
<dbReference type="EMBL" id="JBGBPQ010000013">
    <property type="protein sequence ID" value="KAL1511726.1"/>
    <property type="molecule type" value="Genomic_DNA"/>
</dbReference>
<dbReference type="AlphaFoldDB" id="A0AB34J3G1"/>
<comment type="caution">
    <text evidence="2">The sequence shown here is derived from an EMBL/GenBank/DDBJ whole genome shotgun (WGS) entry which is preliminary data.</text>
</comment>
<accession>A0AB34J3G1</accession>